<dbReference type="Gene3D" id="2.60.40.1930">
    <property type="match status" value="2"/>
</dbReference>
<accession>A0A8B6CGS0</accession>
<dbReference type="InterPro" id="IPR050473">
    <property type="entry name" value="A2M/Complement_sys"/>
</dbReference>
<evidence type="ECO:0000256" key="3">
    <source>
        <dbReference type="ARBA" id="ARBA00023180"/>
    </source>
</evidence>
<evidence type="ECO:0000259" key="5">
    <source>
        <dbReference type="SMART" id="SM01359"/>
    </source>
</evidence>
<evidence type="ECO:0000313" key="7">
    <source>
        <dbReference type="Proteomes" id="UP000596742"/>
    </source>
</evidence>
<feature type="domain" description="Alpha-2-macroglobulin bait region" evidence="5">
    <location>
        <begin position="398"/>
        <end position="518"/>
    </location>
</feature>
<feature type="non-terminal residue" evidence="6">
    <location>
        <position position="1"/>
    </location>
</feature>
<dbReference type="AlphaFoldDB" id="A0A8B6CGS0"/>
<dbReference type="InterPro" id="IPR002890">
    <property type="entry name" value="MG2"/>
</dbReference>
<evidence type="ECO:0000256" key="2">
    <source>
        <dbReference type="ARBA" id="ARBA00022966"/>
    </source>
</evidence>
<dbReference type="InterPro" id="IPR041555">
    <property type="entry name" value="MG3"/>
</dbReference>
<protein>
    <recommendedName>
        <fullName evidence="5">Alpha-2-macroglobulin bait region domain-containing protein</fullName>
    </recommendedName>
</protein>
<dbReference type="Gene3D" id="2.60.40.1940">
    <property type="match status" value="1"/>
</dbReference>
<dbReference type="PANTHER" id="PTHR11412">
    <property type="entry name" value="MACROGLOBULIN / COMPLEMENT"/>
    <property type="match status" value="1"/>
</dbReference>
<dbReference type="Pfam" id="PF17791">
    <property type="entry name" value="MG3"/>
    <property type="match status" value="1"/>
</dbReference>
<proteinExistence type="predicted"/>
<organism evidence="6 7">
    <name type="scientific">Mytilus galloprovincialis</name>
    <name type="common">Mediterranean mussel</name>
    <dbReference type="NCBI Taxonomy" id="29158"/>
    <lineage>
        <taxon>Eukaryota</taxon>
        <taxon>Metazoa</taxon>
        <taxon>Spiralia</taxon>
        <taxon>Lophotrochozoa</taxon>
        <taxon>Mollusca</taxon>
        <taxon>Bivalvia</taxon>
        <taxon>Autobranchia</taxon>
        <taxon>Pteriomorphia</taxon>
        <taxon>Mytilida</taxon>
        <taxon>Mytiloidea</taxon>
        <taxon>Mytilidae</taxon>
        <taxon>Mytilinae</taxon>
        <taxon>Mytilus</taxon>
    </lineage>
</organism>
<name>A0A8B6CGS0_MYTGA</name>
<dbReference type="EMBL" id="UYJE01001745">
    <property type="protein sequence ID" value="VDI04820.1"/>
    <property type="molecule type" value="Genomic_DNA"/>
</dbReference>
<sequence length="550" mass="61352">SYLIFTPKTLHPGINLDINIHILHANSDVTVKAELVRTPSGTSVGSILGVFKPESTNLLKLHVPDDLTKGYYRIQFTGTGGLSFAENANLQYLENNSSIYIQTDKGEYKAGQTINFRVFALYPNLTVYHTLMDIEIQDPNDNLIKQWRGVSDISGVYTDKMIMDTHPVLGTWKINVRIKGKTTTTTVEVSQYVLPTFEVSIELPSYVLIGESEVHGTVEAMYTYGKPVTGVVNIEARLAYKYTQWNYAGLETLVQIHNISMSSDGKAKFIIPLGSVKDRISRTNKLVVVGNVTESLTRITLSNSAETNFTKKDEKLQFLLKTKNAFKPGLPYTIKASLTRQDNTPIKATNPIVTLETTFFYKDAVPSSIPIYYHGPATLTTNLDDKHIQVSQTGMIVAEIVIPNNTISANFKVGSPMVFNVQSTKPLPKFVVQVLSRDTLVSSTIHDGLQQTDYNFSIPVTRNMAPEAQIIAYFVQFDGEIVLDYEYITVNGLFENTVEHLDVNSHVHGEGKPSISGKLGNQNQRSMESFRRMEGESSGHLVEQMNVIRY</sequence>
<dbReference type="GO" id="GO:0004866">
    <property type="term" value="F:endopeptidase inhibitor activity"/>
    <property type="evidence" value="ECO:0007669"/>
    <property type="project" value="InterPro"/>
</dbReference>
<dbReference type="Gene3D" id="2.60.40.2950">
    <property type="match status" value="1"/>
</dbReference>
<keyword evidence="3" id="KW-0325">Glycoprotein</keyword>
<dbReference type="Pfam" id="PF07703">
    <property type="entry name" value="A2M_BRD"/>
    <property type="match status" value="1"/>
</dbReference>
<dbReference type="PANTHER" id="PTHR11412:SF136">
    <property type="entry name" value="CD109 ANTIGEN"/>
    <property type="match status" value="1"/>
</dbReference>
<comment type="caution">
    <text evidence="6">The sequence shown here is derived from an EMBL/GenBank/DDBJ whole genome shotgun (WGS) entry which is preliminary data.</text>
</comment>
<keyword evidence="7" id="KW-1185">Reference proteome</keyword>
<evidence type="ECO:0000256" key="4">
    <source>
        <dbReference type="SAM" id="MobiDB-lite"/>
    </source>
</evidence>
<dbReference type="SMART" id="SM01359">
    <property type="entry name" value="A2M_N_2"/>
    <property type="match status" value="1"/>
</dbReference>
<evidence type="ECO:0000256" key="1">
    <source>
        <dbReference type="ARBA" id="ARBA00022729"/>
    </source>
</evidence>
<dbReference type="InterPro" id="IPR011625">
    <property type="entry name" value="A2M_N_BRD"/>
</dbReference>
<dbReference type="Proteomes" id="UP000596742">
    <property type="component" value="Unassembled WGS sequence"/>
</dbReference>
<keyword evidence="2" id="KW-0882">Thioester bond</keyword>
<dbReference type="FunFam" id="2.60.40.1930:FF:000001">
    <property type="entry name" value="CD109 isoform 3"/>
    <property type="match status" value="1"/>
</dbReference>
<reference evidence="6" key="1">
    <citation type="submission" date="2018-11" db="EMBL/GenBank/DDBJ databases">
        <authorList>
            <person name="Alioto T."/>
            <person name="Alioto T."/>
        </authorList>
    </citation>
    <scope>NUCLEOTIDE SEQUENCE</scope>
</reference>
<keyword evidence="1" id="KW-0732">Signal</keyword>
<dbReference type="Pfam" id="PF01835">
    <property type="entry name" value="MG2"/>
    <property type="match status" value="1"/>
</dbReference>
<gene>
    <name evidence="6" type="ORF">MGAL_10B026715</name>
</gene>
<feature type="region of interest" description="Disordered" evidence="4">
    <location>
        <begin position="507"/>
        <end position="527"/>
    </location>
</feature>
<dbReference type="OrthoDB" id="9998011at2759"/>
<evidence type="ECO:0000313" key="6">
    <source>
        <dbReference type="EMBL" id="VDI04820.1"/>
    </source>
</evidence>